<dbReference type="InterPro" id="IPR058245">
    <property type="entry name" value="NreC/VraR/RcsB-like_REC"/>
</dbReference>
<comment type="caution">
    <text evidence="6">The sequence shown here is derived from an EMBL/GenBank/DDBJ whole genome shotgun (WGS) entry which is preliminary data.</text>
</comment>
<dbReference type="OrthoDB" id="9780153at2"/>
<dbReference type="FunCoup" id="A0A0M8K6H1">
    <property type="interactions" value="155"/>
</dbReference>
<reference evidence="6" key="1">
    <citation type="journal article" date="2015" name="Genome Announc.">
        <title>Draft Genome Sequence of a Heterotrophic Facultative Anaerobic Thermophilic Bacterium, Ardenticatena maritima Strain 110ST.</title>
        <authorList>
            <person name="Kawaichi S."/>
            <person name="Yoshida T."/>
            <person name="Sako Y."/>
            <person name="Nakamura R."/>
        </authorList>
    </citation>
    <scope>NUCLEOTIDE SEQUENCE [LARGE SCALE GENOMIC DNA]</scope>
    <source>
        <strain evidence="6">110S</strain>
    </source>
</reference>
<evidence type="ECO:0000313" key="7">
    <source>
        <dbReference type="EMBL" id="KPL87904.1"/>
    </source>
</evidence>
<dbReference type="EMBL" id="BBZA01000015">
    <property type="protein sequence ID" value="GAP61781.1"/>
    <property type="molecule type" value="Genomic_DNA"/>
</dbReference>
<dbReference type="CDD" id="cd06170">
    <property type="entry name" value="LuxR_C_like"/>
    <property type="match status" value="1"/>
</dbReference>
<evidence type="ECO:0000313" key="8">
    <source>
        <dbReference type="Proteomes" id="UP000037784"/>
    </source>
</evidence>
<keyword evidence="1 3" id="KW-0597">Phosphoprotein</keyword>
<gene>
    <name evidence="6" type="ORF">ARMA_0204</name>
    <name evidence="7" type="ORF">SE16_10245</name>
</gene>
<protein>
    <recommendedName>
        <fullName evidence="10">DNA-binding response regulator</fullName>
    </recommendedName>
</protein>
<dbReference type="SUPFAM" id="SSF46894">
    <property type="entry name" value="C-terminal effector domain of the bipartite response regulators"/>
    <property type="match status" value="1"/>
</dbReference>
<keyword evidence="2" id="KW-0238">DNA-binding</keyword>
<dbReference type="EMBL" id="LGKN01000005">
    <property type="protein sequence ID" value="KPL87904.1"/>
    <property type="molecule type" value="Genomic_DNA"/>
</dbReference>
<dbReference type="PROSITE" id="PS50110">
    <property type="entry name" value="RESPONSE_REGULATORY"/>
    <property type="match status" value="1"/>
</dbReference>
<feature type="domain" description="HTH luxR-type" evidence="4">
    <location>
        <begin position="154"/>
        <end position="219"/>
    </location>
</feature>
<dbReference type="SMART" id="SM00421">
    <property type="entry name" value="HTH_LUXR"/>
    <property type="match status" value="1"/>
</dbReference>
<proteinExistence type="predicted"/>
<dbReference type="GO" id="GO:0003677">
    <property type="term" value="F:DNA binding"/>
    <property type="evidence" value="ECO:0007669"/>
    <property type="project" value="UniProtKB-KW"/>
</dbReference>
<dbReference type="Proteomes" id="UP000050502">
    <property type="component" value="Unassembled WGS sequence"/>
</dbReference>
<dbReference type="InterPro" id="IPR001789">
    <property type="entry name" value="Sig_transdc_resp-reg_receiver"/>
</dbReference>
<dbReference type="CDD" id="cd17535">
    <property type="entry name" value="REC_NarL-like"/>
    <property type="match status" value="1"/>
</dbReference>
<evidence type="ECO:0000313" key="6">
    <source>
        <dbReference type="EMBL" id="GAP61781.1"/>
    </source>
</evidence>
<dbReference type="PRINTS" id="PR00038">
    <property type="entry name" value="HTHLUXR"/>
</dbReference>
<dbReference type="Gene3D" id="3.40.50.2300">
    <property type="match status" value="1"/>
</dbReference>
<dbReference type="AlphaFoldDB" id="A0A0M8K6H1"/>
<dbReference type="Proteomes" id="UP000037784">
    <property type="component" value="Unassembled WGS sequence"/>
</dbReference>
<accession>A0A0M8K6H1</accession>
<keyword evidence="8" id="KW-1185">Reference proteome</keyword>
<dbReference type="InterPro" id="IPR016032">
    <property type="entry name" value="Sig_transdc_resp-reg_C-effctor"/>
</dbReference>
<dbReference type="InterPro" id="IPR000792">
    <property type="entry name" value="Tscrpt_reg_LuxR_C"/>
</dbReference>
<dbReference type="InterPro" id="IPR039420">
    <property type="entry name" value="WalR-like"/>
</dbReference>
<evidence type="ECO:0000259" key="5">
    <source>
        <dbReference type="PROSITE" id="PS50110"/>
    </source>
</evidence>
<reference evidence="7 9" key="2">
    <citation type="submission" date="2015-07" db="EMBL/GenBank/DDBJ databases">
        <title>Whole genome sequence of Ardenticatena maritima DSM 23922.</title>
        <authorList>
            <person name="Hemp J."/>
            <person name="Ward L.M."/>
            <person name="Pace L.A."/>
            <person name="Fischer W.W."/>
        </authorList>
    </citation>
    <scope>NUCLEOTIDE SEQUENCE [LARGE SCALE GENOMIC DNA]</scope>
    <source>
        <strain evidence="7 9">110S</strain>
    </source>
</reference>
<evidence type="ECO:0000256" key="3">
    <source>
        <dbReference type="PROSITE-ProRule" id="PRU00169"/>
    </source>
</evidence>
<dbReference type="PROSITE" id="PS50043">
    <property type="entry name" value="HTH_LUXR_2"/>
    <property type="match status" value="1"/>
</dbReference>
<dbReference type="STRING" id="872965.SE16_10245"/>
<dbReference type="GO" id="GO:0006355">
    <property type="term" value="P:regulation of DNA-templated transcription"/>
    <property type="evidence" value="ECO:0007669"/>
    <property type="project" value="InterPro"/>
</dbReference>
<evidence type="ECO:0000256" key="2">
    <source>
        <dbReference type="ARBA" id="ARBA00023125"/>
    </source>
</evidence>
<dbReference type="SUPFAM" id="SSF52172">
    <property type="entry name" value="CheY-like"/>
    <property type="match status" value="1"/>
</dbReference>
<dbReference type="Pfam" id="PF00196">
    <property type="entry name" value="GerE"/>
    <property type="match status" value="1"/>
</dbReference>
<evidence type="ECO:0000256" key="1">
    <source>
        <dbReference type="ARBA" id="ARBA00022553"/>
    </source>
</evidence>
<evidence type="ECO:0008006" key="10">
    <source>
        <dbReference type="Google" id="ProtNLM"/>
    </source>
</evidence>
<dbReference type="PROSITE" id="PS00622">
    <property type="entry name" value="HTH_LUXR_1"/>
    <property type="match status" value="1"/>
</dbReference>
<evidence type="ECO:0000313" key="9">
    <source>
        <dbReference type="Proteomes" id="UP000050502"/>
    </source>
</evidence>
<name>A0A0M8K6H1_9CHLR</name>
<dbReference type="PANTHER" id="PTHR43214">
    <property type="entry name" value="TWO-COMPONENT RESPONSE REGULATOR"/>
    <property type="match status" value="1"/>
</dbReference>
<evidence type="ECO:0000259" key="4">
    <source>
        <dbReference type="PROSITE" id="PS50043"/>
    </source>
</evidence>
<feature type="modified residue" description="4-aspartylphosphate" evidence="3">
    <location>
        <position position="54"/>
    </location>
</feature>
<reference evidence="8" key="3">
    <citation type="submission" date="2015-08" db="EMBL/GenBank/DDBJ databases">
        <title>Draft Genome Sequence of a Heterotrophic Facultative Anaerobic Bacterium Ardenticatena maritima Strain 110S.</title>
        <authorList>
            <person name="Kawaichi S."/>
            <person name="Yoshida T."/>
            <person name="Sako Y."/>
            <person name="Nakamura R."/>
        </authorList>
    </citation>
    <scope>NUCLEOTIDE SEQUENCE [LARGE SCALE GENOMIC DNA]</scope>
    <source>
        <strain evidence="8">110S</strain>
    </source>
</reference>
<dbReference type="InterPro" id="IPR011006">
    <property type="entry name" value="CheY-like_superfamily"/>
</dbReference>
<dbReference type="SMART" id="SM00448">
    <property type="entry name" value="REC"/>
    <property type="match status" value="1"/>
</dbReference>
<dbReference type="RefSeq" id="WP_054491732.1">
    <property type="nucleotide sequence ID" value="NZ_BBZA01000015.1"/>
</dbReference>
<feature type="domain" description="Response regulatory" evidence="5">
    <location>
        <begin position="3"/>
        <end position="119"/>
    </location>
</feature>
<sequence>MIRLLIADDHTVLRQALAQVLNAEPDFEIVAEAADGQQAVDLTHQHQPDVVILDINMPYLNGVEATKAIMQMPNPPHIIILTMSEDDEQMLEAIRAGAKGYFLKNSDISQLVTAIRAVMGGDVILDTKLAHKVISLFRGRQRQAALAREEVKEHVDDDVMLDEREVLLLRAVAQGWSNQEIADYLGRSEKTVKNQLSNLFRKLNLNNRTQAALYALKKGLITLEEVDLPNE</sequence>
<dbReference type="GO" id="GO:0000160">
    <property type="term" value="P:phosphorelay signal transduction system"/>
    <property type="evidence" value="ECO:0007669"/>
    <property type="project" value="InterPro"/>
</dbReference>
<organism evidence="6 8">
    <name type="scientific">Ardenticatena maritima</name>
    <dbReference type="NCBI Taxonomy" id="872965"/>
    <lineage>
        <taxon>Bacteria</taxon>
        <taxon>Bacillati</taxon>
        <taxon>Chloroflexota</taxon>
        <taxon>Ardenticatenia</taxon>
        <taxon>Ardenticatenales</taxon>
        <taxon>Ardenticatenaceae</taxon>
        <taxon>Ardenticatena</taxon>
    </lineage>
</organism>
<dbReference type="Pfam" id="PF00072">
    <property type="entry name" value="Response_reg"/>
    <property type="match status" value="1"/>
</dbReference>